<dbReference type="RefSeq" id="WP_149114780.1">
    <property type="nucleotide sequence ID" value="NZ_CP042425.1"/>
</dbReference>
<name>A0A5C1ANB6_9BACT</name>
<proteinExistence type="predicted"/>
<organism evidence="2 3">
    <name type="scientific">Limnoglobus roseus</name>
    <dbReference type="NCBI Taxonomy" id="2598579"/>
    <lineage>
        <taxon>Bacteria</taxon>
        <taxon>Pseudomonadati</taxon>
        <taxon>Planctomycetota</taxon>
        <taxon>Planctomycetia</taxon>
        <taxon>Gemmatales</taxon>
        <taxon>Gemmataceae</taxon>
        <taxon>Limnoglobus</taxon>
    </lineage>
</organism>
<dbReference type="AlphaFoldDB" id="A0A5C1ANB6"/>
<dbReference type="Proteomes" id="UP000324974">
    <property type="component" value="Chromosome"/>
</dbReference>
<evidence type="ECO:0000256" key="1">
    <source>
        <dbReference type="SAM" id="MobiDB-lite"/>
    </source>
</evidence>
<feature type="region of interest" description="Disordered" evidence="1">
    <location>
        <begin position="53"/>
        <end position="77"/>
    </location>
</feature>
<dbReference type="OrthoDB" id="9777817at2"/>
<dbReference type="EMBL" id="CP042425">
    <property type="protein sequence ID" value="QEL20480.1"/>
    <property type="molecule type" value="Genomic_DNA"/>
</dbReference>
<gene>
    <name evidence="2" type="ORF">PX52LOC_07581</name>
</gene>
<protein>
    <submittedName>
        <fullName evidence="2">Uncharacterized protein</fullName>
    </submittedName>
</protein>
<dbReference type="KEGG" id="lrs:PX52LOC_07581"/>
<evidence type="ECO:0000313" key="2">
    <source>
        <dbReference type="EMBL" id="QEL20480.1"/>
    </source>
</evidence>
<evidence type="ECO:0000313" key="3">
    <source>
        <dbReference type="Proteomes" id="UP000324974"/>
    </source>
</evidence>
<feature type="compositionally biased region" description="Pro residues" evidence="1">
    <location>
        <begin position="56"/>
        <end position="65"/>
    </location>
</feature>
<reference evidence="3" key="1">
    <citation type="submission" date="2019-08" db="EMBL/GenBank/DDBJ databases">
        <title>Limnoglobus roseus gen. nov., sp. nov., a novel freshwater planctomycete with a giant genome from the family Gemmataceae.</title>
        <authorList>
            <person name="Kulichevskaya I.S."/>
            <person name="Naumoff D.G."/>
            <person name="Miroshnikov K."/>
            <person name="Ivanova A."/>
            <person name="Philippov D.A."/>
            <person name="Hakobyan A."/>
            <person name="Rijpstra I.C."/>
            <person name="Sinninghe Damste J.S."/>
            <person name="Liesack W."/>
            <person name="Dedysh S.N."/>
        </authorList>
    </citation>
    <scope>NUCLEOTIDE SEQUENCE [LARGE SCALE GENOMIC DNA]</scope>
    <source>
        <strain evidence="3">PX52</strain>
    </source>
</reference>
<accession>A0A5C1ANB6</accession>
<sequence>MRIRSRLDRLTNRRRATRPGAPPLVIFLIEATVGQPVGTRVVWDGRAREVTFDPAAGPPPLPPGGPHKLIAGPAFDV</sequence>
<keyword evidence="3" id="KW-1185">Reference proteome</keyword>